<evidence type="ECO:0000256" key="2">
    <source>
        <dbReference type="ARBA" id="ARBA00022525"/>
    </source>
</evidence>
<dbReference type="AlphaFoldDB" id="A0AAD7WSL6"/>
<feature type="domain" description="Ig-like" evidence="8">
    <location>
        <begin position="305"/>
        <end position="405"/>
    </location>
</feature>
<dbReference type="Gene3D" id="2.60.40.10">
    <property type="entry name" value="Immunoglobulins"/>
    <property type="match status" value="1"/>
</dbReference>
<dbReference type="PANTHER" id="PTHR15031:SF3">
    <property type="entry name" value="CARTILAGE INTERMEDIATE LAYER PROTEIN 1"/>
    <property type="match status" value="1"/>
</dbReference>
<dbReference type="FunFam" id="2.20.100.10:FF:000001">
    <property type="entry name" value="semaphorin-5A isoform X1"/>
    <property type="match status" value="1"/>
</dbReference>
<dbReference type="SMART" id="SM00209">
    <property type="entry name" value="TSP1"/>
    <property type="match status" value="2"/>
</dbReference>
<dbReference type="Pfam" id="PF23730">
    <property type="entry name" value="CILP_8th"/>
    <property type="match status" value="1"/>
</dbReference>
<comment type="caution">
    <text evidence="9">The sequence shown here is derived from an EMBL/GenBank/DDBJ whole genome shotgun (WGS) entry which is preliminary data.</text>
</comment>
<dbReference type="Pfam" id="PF23591">
    <property type="entry name" value="CILP"/>
    <property type="match status" value="1"/>
</dbReference>
<feature type="region of interest" description="Disordered" evidence="7">
    <location>
        <begin position="1143"/>
        <end position="1193"/>
    </location>
</feature>
<dbReference type="PROSITE" id="PS50835">
    <property type="entry name" value="IG_LIKE"/>
    <property type="match status" value="1"/>
</dbReference>
<dbReference type="InterPro" id="IPR007110">
    <property type="entry name" value="Ig-like_dom"/>
</dbReference>
<dbReference type="InterPro" id="IPR056256">
    <property type="entry name" value="CILP-1/2_b-sand_dom2"/>
</dbReference>
<dbReference type="Pfam" id="PF23708">
    <property type="entry name" value="CILP_5th"/>
    <property type="match status" value="1"/>
</dbReference>
<evidence type="ECO:0000256" key="1">
    <source>
        <dbReference type="ARBA" id="ARBA00004498"/>
    </source>
</evidence>
<dbReference type="SMART" id="SM00408">
    <property type="entry name" value="IGc2"/>
    <property type="match status" value="1"/>
</dbReference>
<dbReference type="InterPro" id="IPR013783">
    <property type="entry name" value="Ig-like_fold"/>
</dbReference>
<gene>
    <name evidence="9" type="ORF">AAFF_G00267860</name>
</gene>
<dbReference type="InterPro" id="IPR056257">
    <property type="entry name" value="CILP-1/2_8th"/>
</dbReference>
<keyword evidence="10" id="KW-1185">Reference proteome</keyword>
<dbReference type="SUPFAM" id="SSF82895">
    <property type="entry name" value="TSP-1 type 1 repeat"/>
    <property type="match status" value="2"/>
</dbReference>
<dbReference type="Pfam" id="PF13927">
    <property type="entry name" value="Ig_3"/>
    <property type="match status" value="1"/>
</dbReference>
<dbReference type="InterPro" id="IPR056255">
    <property type="entry name" value="CILP-1/2_dom"/>
</dbReference>
<keyword evidence="4" id="KW-0732">Signal</keyword>
<keyword evidence="3" id="KW-0272">Extracellular matrix</keyword>
<dbReference type="Pfam" id="PF00090">
    <property type="entry name" value="TSP_1"/>
    <property type="match status" value="2"/>
</dbReference>
<dbReference type="EMBL" id="JAINUG010000037">
    <property type="protein sequence ID" value="KAJ8407742.1"/>
    <property type="molecule type" value="Genomic_DNA"/>
</dbReference>
<evidence type="ECO:0000256" key="3">
    <source>
        <dbReference type="ARBA" id="ARBA00022530"/>
    </source>
</evidence>
<dbReference type="SUPFAM" id="SSF49464">
    <property type="entry name" value="Carboxypeptidase regulatory domain-like"/>
    <property type="match status" value="1"/>
</dbReference>
<evidence type="ECO:0000256" key="5">
    <source>
        <dbReference type="ARBA" id="ARBA00023157"/>
    </source>
</evidence>
<dbReference type="SMART" id="SM00409">
    <property type="entry name" value="IG"/>
    <property type="match status" value="1"/>
</dbReference>
<dbReference type="InterPro" id="IPR036179">
    <property type="entry name" value="Ig-like_dom_sf"/>
</dbReference>
<reference evidence="9" key="1">
    <citation type="journal article" date="2023" name="Science">
        <title>Genome structures resolve the early diversification of teleost fishes.</title>
        <authorList>
            <person name="Parey E."/>
            <person name="Louis A."/>
            <person name="Montfort J."/>
            <person name="Bouchez O."/>
            <person name="Roques C."/>
            <person name="Iampietro C."/>
            <person name="Lluch J."/>
            <person name="Castinel A."/>
            <person name="Donnadieu C."/>
            <person name="Desvignes T."/>
            <person name="Floi Bucao C."/>
            <person name="Jouanno E."/>
            <person name="Wen M."/>
            <person name="Mejri S."/>
            <person name="Dirks R."/>
            <person name="Jansen H."/>
            <person name="Henkel C."/>
            <person name="Chen W.J."/>
            <person name="Zahm M."/>
            <person name="Cabau C."/>
            <person name="Klopp C."/>
            <person name="Thompson A.W."/>
            <person name="Robinson-Rechavi M."/>
            <person name="Braasch I."/>
            <person name="Lecointre G."/>
            <person name="Bobe J."/>
            <person name="Postlethwait J.H."/>
            <person name="Berthelot C."/>
            <person name="Roest Crollius H."/>
            <person name="Guiguen Y."/>
        </authorList>
    </citation>
    <scope>NUCLEOTIDE SEQUENCE</scope>
    <source>
        <strain evidence="9">NC1722</strain>
    </source>
</reference>
<keyword evidence="5" id="KW-1015">Disulfide bond</keyword>
<evidence type="ECO:0000259" key="8">
    <source>
        <dbReference type="PROSITE" id="PS50835"/>
    </source>
</evidence>
<dbReference type="InterPro" id="IPR056258">
    <property type="entry name" value="CILP-1/2_C"/>
</dbReference>
<evidence type="ECO:0000256" key="6">
    <source>
        <dbReference type="ARBA" id="ARBA00023180"/>
    </source>
</evidence>
<dbReference type="InterPro" id="IPR003599">
    <property type="entry name" value="Ig_sub"/>
</dbReference>
<dbReference type="InterPro" id="IPR000884">
    <property type="entry name" value="TSP1_rpt"/>
</dbReference>
<dbReference type="SUPFAM" id="SSF48726">
    <property type="entry name" value="Immunoglobulin"/>
    <property type="match status" value="1"/>
</dbReference>
<dbReference type="InterPro" id="IPR039675">
    <property type="entry name" value="CILP1/CILP2"/>
</dbReference>
<evidence type="ECO:0000256" key="7">
    <source>
        <dbReference type="SAM" id="MobiDB-lite"/>
    </source>
</evidence>
<dbReference type="InterPro" id="IPR036383">
    <property type="entry name" value="TSP1_rpt_sf"/>
</dbReference>
<dbReference type="Pfam" id="PF23599">
    <property type="entry name" value="CILP_C"/>
    <property type="match status" value="1"/>
</dbReference>
<evidence type="ECO:0000256" key="4">
    <source>
        <dbReference type="ARBA" id="ARBA00022729"/>
    </source>
</evidence>
<dbReference type="InterPro" id="IPR008969">
    <property type="entry name" value="CarboxyPept-like_regulatory"/>
</dbReference>
<keyword evidence="6" id="KW-0325">Glycoprotein</keyword>
<dbReference type="Pfam" id="PF13330">
    <property type="entry name" value="Mucin2_WxxW"/>
    <property type="match status" value="1"/>
</dbReference>
<evidence type="ECO:0000313" key="10">
    <source>
        <dbReference type="Proteomes" id="UP001221898"/>
    </source>
</evidence>
<dbReference type="InterPro" id="IPR003598">
    <property type="entry name" value="Ig_sub2"/>
</dbReference>
<dbReference type="GO" id="GO:0005615">
    <property type="term" value="C:extracellular space"/>
    <property type="evidence" value="ECO:0007669"/>
    <property type="project" value="TreeGrafter"/>
</dbReference>
<organism evidence="9 10">
    <name type="scientific">Aldrovandia affinis</name>
    <dbReference type="NCBI Taxonomy" id="143900"/>
    <lineage>
        <taxon>Eukaryota</taxon>
        <taxon>Metazoa</taxon>
        <taxon>Chordata</taxon>
        <taxon>Craniata</taxon>
        <taxon>Vertebrata</taxon>
        <taxon>Euteleostomi</taxon>
        <taxon>Actinopterygii</taxon>
        <taxon>Neopterygii</taxon>
        <taxon>Teleostei</taxon>
        <taxon>Notacanthiformes</taxon>
        <taxon>Halosauridae</taxon>
        <taxon>Aldrovandia</taxon>
    </lineage>
</organism>
<protein>
    <recommendedName>
        <fullName evidence="8">Ig-like domain-containing protein</fullName>
    </recommendedName>
</protein>
<proteinExistence type="predicted"/>
<name>A0AAD7WSL6_9TELE</name>
<keyword evidence="2" id="KW-0964">Secreted</keyword>
<dbReference type="PANTHER" id="PTHR15031">
    <property type="entry name" value="CARTILAGE INTERMEDIATE LAYER PROTEIN CLIP"/>
    <property type="match status" value="1"/>
</dbReference>
<dbReference type="InterPro" id="IPR025155">
    <property type="entry name" value="WxxW_domain"/>
</dbReference>
<dbReference type="Gene3D" id="2.20.100.10">
    <property type="entry name" value="Thrombospondin type-1 (TSP1) repeat"/>
    <property type="match status" value="2"/>
</dbReference>
<sequence>MTRDGFEWTTWFNVDHPGGRGDYEQLDAIRFYYPERVCDRPKALEARTTDWVPASSTGERWHADPALGFWCVHAEQPAGSNCSNYAVRFLCPKGALAQGGWGPWSEWTACSAQCGQVAVQVRSRSCSLRTHHKEQQCIGATMESRTCKGPPCPGGSAPGRWGPWSEWTHCSAQCDQVAIQVRSRSCRVRAQHKEQQCIGSKTENKSCKGPPCPVCTLQCAMGKVNAECDTCMCEDHLLLGSVRSAGGLPAPGAALLLSGPTSKLLTLADHNGHFRIPGLCPDGNTTLAVRLHKHAPLTLVVPHSPKLTSVLHVRLNRAEKLHVLTNPENKVRREGQTAAFCCKVGGTPEPDQYQWFHNGSLLDREQLKYESTLVLRNLRMEQAGEYYCRASSEFGAVKSKPAVLTVIGHNAPLCNPKPESHLIRLPSDCYQKESSSLYYDVGKCPMGACAGQLDKGIRCKDSIAYCCGVAKTEKRQISCQGYELPTMVITQCGCQKCVDTKATVRGRAMAADNGEPMRFGHIFMNGVRISRTGYKGTFSIQVPLDTERLVLTFVDHMHKFVNTTKVLSFNKKGGAVYHEVKLLRKKAPVILRSSETNVIQLGEVEAQDPIAEIEIPPNAFYRENGEVFVGNVKASVTFLDPRDVSTAAAAQSDLNFIGEEGDMLPLRTYGMFSVDFRDEEAGEPLNAGEVKVLLDSAQVKMTEHLSTMKLWSLNPETGLWEEEGDFLPEKKQRGKREERTFLIGNMEIRERRLFNLDVPENRRCYMKVRAFRGDRFMSSEQVEGVVVSLINMEPSAGYSSNPSAWGRFDSVVTGPNGACVPAFCDEEKADAYTAYVMANLGGEELEAIASSPKLNPSTIGVPQPYLSKFNYRRTDHDDPKVKKTAFNVNLAKPSSNVPEEGNGPMYSFENLKECEEAPFSAGHFRFNRVEGDRYDYNTVPFNEDDPLSWTEDYLSWWPKPMEYRACFIKVKINGPHEINVRSRNMGGTHPKTVGQLYGLRDTRSIRDMDQPSVSTVCLEFKCGGMLYDQNRVDRTLVKVIPQGSCKRDSVGPMLQEYLVNHLPLAVNNDTNEFTMLAPLDPLGHNYGIYTVTDQDPRTAKEIALGRCFDGTSDGTSRVMKSNEGVGLTFSCADREATQQSVFQTVQSSQGQPMVSPVKEAKRNRRQRGGAADTRSSRRRSTRNPLPIRNRAAG</sequence>
<dbReference type="Proteomes" id="UP001221898">
    <property type="component" value="Unassembled WGS sequence"/>
</dbReference>
<dbReference type="PROSITE" id="PS50092">
    <property type="entry name" value="TSP1"/>
    <property type="match status" value="2"/>
</dbReference>
<comment type="subcellular location">
    <subcellularLocation>
        <location evidence="1">Secreted</location>
        <location evidence="1">Extracellular space</location>
        <location evidence="1">Extracellular matrix</location>
    </subcellularLocation>
</comment>
<accession>A0AAD7WSL6</accession>
<evidence type="ECO:0000313" key="9">
    <source>
        <dbReference type="EMBL" id="KAJ8407742.1"/>
    </source>
</evidence>